<evidence type="ECO:0000313" key="3">
    <source>
        <dbReference type="Proteomes" id="UP000747399"/>
    </source>
</evidence>
<keyword evidence="3" id="KW-1185">Reference proteome</keyword>
<dbReference type="AlphaFoldDB" id="A0A8J4ATF0"/>
<name>A0A8J4ATF0_9CHLO</name>
<organism evidence="2 3">
    <name type="scientific">Volvox africanus</name>
    <dbReference type="NCBI Taxonomy" id="51714"/>
    <lineage>
        <taxon>Eukaryota</taxon>
        <taxon>Viridiplantae</taxon>
        <taxon>Chlorophyta</taxon>
        <taxon>core chlorophytes</taxon>
        <taxon>Chlorophyceae</taxon>
        <taxon>CS clade</taxon>
        <taxon>Chlamydomonadales</taxon>
        <taxon>Volvocaceae</taxon>
        <taxon>Volvox</taxon>
    </lineage>
</organism>
<dbReference type="Proteomes" id="UP000747399">
    <property type="component" value="Unassembled WGS sequence"/>
</dbReference>
<sequence>MLLLPRTALPAAIRIQPTALPTEGSSAADHHLPRRAHYPCPVPGALPAPAQPKPGHPLASPAPSHPHWAPPPPRRSCAPPALPPPPRTALAPPRKLARRSAASAAIAPLQLPAALPL</sequence>
<feature type="compositionally biased region" description="Low complexity" evidence="1">
    <location>
        <begin position="88"/>
        <end position="105"/>
    </location>
</feature>
<feature type="region of interest" description="Disordered" evidence="1">
    <location>
        <begin position="10"/>
        <end position="105"/>
    </location>
</feature>
<dbReference type="EMBL" id="BNCO01000004">
    <property type="protein sequence ID" value="GIL47527.1"/>
    <property type="molecule type" value="Genomic_DNA"/>
</dbReference>
<gene>
    <name evidence="2" type="ORF">Vafri_4329</name>
</gene>
<proteinExistence type="predicted"/>
<protein>
    <submittedName>
        <fullName evidence="2">Uncharacterized protein</fullName>
    </submittedName>
</protein>
<reference evidence="2" key="1">
    <citation type="journal article" date="2021" name="Proc. Natl. Acad. Sci. U.S.A.">
        <title>Three genomes in the algal genus Volvox reveal the fate of a haploid sex-determining region after a transition to homothallism.</title>
        <authorList>
            <person name="Yamamoto K."/>
            <person name="Hamaji T."/>
            <person name="Kawai-Toyooka H."/>
            <person name="Matsuzaki R."/>
            <person name="Takahashi F."/>
            <person name="Nishimura Y."/>
            <person name="Kawachi M."/>
            <person name="Noguchi H."/>
            <person name="Minakuchi Y."/>
            <person name="Umen J.G."/>
            <person name="Toyoda A."/>
            <person name="Nozaki H."/>
        </authorList>
    </citation>
    <scope>NUCLEOTIDE SEQUENCE</scope>
    <source>
        <strain evidence="2">NIES-3780</strain>
    </source>
</reference>
<evidence type="ECO:0000313" key="2">
    <source>
        <dbReference type="EMBL" id="GIL47527.1"/>
    </source>
</evidence>
<comment type="caution">
    <text evidence="2">The sequence shown here is derived from an EMBL/GenBank/DDBJ whole genome shotgun (WGS) entry which is preliminary data.</text>
</comment>
<feature type="compositionally biased region" description="Pro residues" evidence="1">
    <location>
        <begin position="40"/>
        <end position="55"/>
    </location>
</feature>
<accession>A0A8J4ATF0</accession>
<feature type="compositionally biased region" description="Pro residues" evidence="1">
    <location>
        <begin position="68"/>
        <end position="87"/>
    </location>
</feature>
<evidence type="ECO:0000256" key="1">
    <source>
        <dbReference type="SAM" id="MobiDB-lite"/>
    </source>
</evidence>
<feature type="compositionally biased region" description="Low complexity" evidence="1">
    <location>
        <begin position="56"/>
        <end position="67"/>
    </location>
</feature>